<proteinExistence type="predicted"/>
<evidence type="ECO:0000313" key="1">
    <source>
        <dbReference type="EMBL" id="KAI8535616.1"/>
    </source>
</evidence>
<dbReference type="EMBL" id="CM046397">
    <property type="protein sequence ID" value="KAI8535616.1"/>
    <property type="molecule type" value="Genomic_DNA"/>
</dbReference>
<dbReference type="Proteomes" id="UP001062846">
    <property type="component" value="Chromosome 10"/>
</dbReference>
<name>A0ACC0M3N9_RHOML</name>
<keyword evidence="2" id="KW-1185">Reference proteome</keyword>
<sequence length="254" mass="29674">MLQYDASQDAYFILDWNQSSFEGETAALLNWPKMFAEMNKLEAKCRKYQLKVPKARSAQMIDGRRPNHLHNDVCERLQVEINAMCKRLIRQGMIVKEVKASSKAGNWWKHLNKIFSQEQCKLKDDDSLKSMSMEEISEKWKALGDHAKRKYKKKSIKSFEKYKEDKIKLDLPKAPKVNTFISRTQLKAAYDKMQELDPLQVESVKAMGFGSIFELKRTKLDRSLFVLLRALHASRIFHFSMWYATFAPPLSLGR</sequence>
<accession>A0ACC0M3N9</accession>
<reference evidence="1" key="1">
    <citation type="submission" date="2022-02" db="EMBL/GenBank/DDBJ databases">
        <title>Plant Genome Project.</title>
        <authorList>
            <person name="Zhang R.-G."/>
        </authorList>
    </citation>
    <scope>NUCLEOTIDE SEQUENCE</scope>
    <source>
        <strain evidence="1">AT1</strain>
    </source>
</reference>
<protein>
    <submittedName>
        <fullName evidence="1">Uncharacterized protein</fullName>
    </submittedName>
</protein>
<organism evidence="1 2">
    <name type="scientific">Rhododendron molle</name>
    <name type="common">Chinese azalea</name>
    <name type="synonym">Azalea mollis</name>
    <dbReference type="NCBI Taxonomy" id="49168"/>
    <lineage>
        <taxon>Eukaryota</taxon>
        <taxon>Viridiplantae</taxon>
        <taxon>Streptophyta</taxon>
        <taxon>Embryophyta</taxon>
        <taxon>Tracheophyta</taxon>
        <taxon>Spermatophyta</taxon>
        <taxon>Magnoliopsida</taxon>
        <taxon>eudicotyledons</taxon>
        <taxon>Gunneridae</taxon>
        <taxon>Pentapetalae</taxon>
        <taxon>asterids</taxon>
        <taxon>Ericales</taxon>
        <taxon>Ericaceae</taxon>
        <taxon>Ericoideae</taxon>
        <taxon>Rhodoreae</taxon>
        <taxon>Rhododendron</taxon>
    </lineage>
</organism>
<evidence type="ECO:0000313" key="2">
    <source>
        <dbReference type="Proteomes" id="UP001062846"/>
    </source>
</evidence>
<gene>
    <name evidence="1" type="ORF">RHMOL_Rhmol10G0188000</name>
</gene>
<comment type="caution">
    <text evidence="1">The sequence shown here is derived from an EMBL/GenBank/DDBJ whole genome shotgun (WGS) entry which is preliminary data.</text>
</comment>